<dbReference type="InterPro" id="IPR010989">
    <property type="entry name" value="SNARE"/>
</dbReference>
<sequence length="286" mass="31589">MSGDPFHEVRAEVEAALHDLSATASSYARRSRTVPKPQHASDHDLQQTVAQLRAQLLAIEPDVEELEDAIAAIEEVGVARRLGISDSEVKSRRGVVNRIKGELEVSHRRPANTLPPLPRCGNDESLVLKGSSSRPRQAIRKQCPAAVTQNPAKRRPSTSSSAYPPSYRATGDGGQGGDAPPEDDPNAEFEMQHQSLLIEQQDRTLTDISGTVGLLREQAHLMGQEVYEQNQMLGEIDEHVDATSSRLAKAQNRMDRFVREHNSGSNWCIFILMVLLSILLFVILFM</sequence>
<evidence type="ECO:0000259" key="11">
    <source>
        <dbReference type="PROSITE" id="PS50192"/>
    </source>
</evidence>
<dbReference type="SMART" id="SM00397">
    <property type="entry name" value="t_SNARE"/>
    <property type="match status" value="1"/>
</dbReference>
<dbReference type="Pfam" id="PF09177">
    <property type="entry name" value="STX6_10_61_N"/>
    <property type="match status" value="1"/>
</dbReference>
<feature type="region of interest" description="Disordered" evidence="9">
    <location>
        <begin position="107"/>
        <end position="187"/>
    </location>
</feature>
<reference evidence="12 13" key="1">
    <citation type="journal article" date="2018" name="Front. Microbiol.">
        <title>Prospects for Fungal Bioremediation of Acidic Radioactive Waste Sites: Characterization and Genome Sequence of Rhodotorula taiwanensis MD1149.</title>
        <authorList>
            <person name="Tkavc R."/>
            <person name="Matrosova V.Y."/>
            <person name="Grichenko O.E."/>
            <person name="Gostincar C."/>
            <person name="Volpe R.P."/>
            <person name="Klimenkova P."/>
            <person name="Gaidamakova E.K."/>
            <person name="Zhou C.E."/>
            <person name="Stewart B.J."/>
            <person name="Lyman M.G."/>
            <person name="Malfatti S.A."/>
            <person name="Rubinfeld B."/>
            <person name="Courtot M."/>
            <person name="Singh J."/>
            <person name="Dalgard C.L."/>
            <person name="Hamilton T."/>
            <person name="Frey K.G."/>
            <person name="Gunde-Cimerman N."/>
            <person name="Dugan L."/>
            <person name="Daly M.J."/>
        </authorList>
    </citation>
    <scope>NUCLEOTIDE SEQUENCE [LARGE SCALE GENOMIC DNA]</scope>
    <source>
        <strain evidence="12 13">MD1149</strain>
    </source>
</reference>
<dbReference type="SUPFAM" id="SSF58038">
    <property type="entry name" value="SNARE fusion complex"/>
    <property type="match status" value="1"/>
</dbReference>
<dbReference type="CDD" id="cd15851">
    <property type="entry name" value="SNARE_Syntaxin6"/>
    <property type="match status" value="1"/>
</dbReference>
<keyword evidence="6 10" id="KW-1133">Transmembrane helix</keyword>
<dbReference type="SUPFAM" id="SSF47661">
    <property type="entry name" value="t-snare proteins"/>
    <property type="match status" value="1"/>
</dbReference>
<feature type="domain" description="T-SNARE coiled-coil homology" evidence="11">
    <location>
        <begin position="195"/>
        <end position="257"/>
    </location>
</feature>
<proteinExistence type="inferred from homology"/>
<keyword evidence="4 10" id="KW-0812">Transmembrane</keyword>
<dbReference type="GO" id="GO:0048193">
    <property type="term" value="P:Golgi vesicle transport"/>
    <property type="evidence" value="ECO:0007669"/>
    <property type="project" value="InterPro"/>
</dbReference>
<protein>
    <recommendedName>
        <fullName evidence="11">t-SNARE coiled-coil homology domain-containing protein</fullName>
    </recommendedName>
</protein>
<accession>A0A2S5BFM8</accession>
<dbReference type="EMBL" id="PJQD01000013">
    <property type="protein sequence ID" value="POY75567.1"/>
    <property type="molecule type" value="Genomic_DNA"/>
</dbReference>
<dbReference type="STRING" id="741276.A0A2S5BFM8"/>
<dbReference type="Gene3D" id="1.20.5.110">
    <property type="match status" value="1"/>
</dbReference>
<dbReference type="GO" id="GO:0015031">
    <property type="term" value="P:protein transport"/>
    <property type="evidence" value="ECO:0007669"/>
    <property type="project" value="UniProtKB-KW"/>
</dbReference>
<evidence type="ECO:0000256" key="9">
    <source>
        <dbReference type="SAM" id="MobiDB-lite"/>
    </source>
</evidence>
<evidence type="ECO:0000256" key="7">
    <source>
        <dbReference type="ARBA" id="ARBA00023034"/>
    </source>
</evidence>
<dbReference type="Gene3D" id="1.20.58.90">
    <property type="match status" value="1"/>
</dbReference>
<evidence type="ECO:0000256" key="5">
    <source>
        <dbReference type="ARBA" id="ARBA00022927"/>
    </source>
</evidence>
<dbReference type="OrthoDB" id="546861at2759"/>
<dbReference type="Pfam" id="PF05739">
    <property type="entry name" value="SNARE"/>
    <property type="match status" value="1"/>
</dbReference>
<comment type="subcellular location">
    <subcellularLocation>
        <location evidence="1">Golgi apparatus membrane</location>
        <topology evidence="1">Single-pass type IV membrane protein</topology>
    </subcellularLocation>
</comment>
<organism evidence="12 13">
    <name type="scientific">Rhodotorula taiwanensis</name>
    <dbReference type="NCBI Taxonomy" id="741276"/>
    <lineage>
        <taxon>Eukaryota</taxon>
        <taxon>Fungi</taxon>
        <taxon>Dikarya</taxon>
        <taxon>Basidiomycota</taxon>
        <taxon>Pucciniomycotina</taxon>
        <taxon>Microbotryomycetes</taxon>
        <taxon>Sporidiobolales</taxon>
        <taxon>Sporidiobolaceae</taxon>
        <taxon>Rhodotorula</taxon>
    </lineage>
</organism>
<dbReference type="PANTHER" id="PTHR12791">
    <property type="entry name" value="GOLGI SNARE BET1-RELATED"/>
    <property type="match status" value="1"/>
</dbReference>
<evidence type="ECO:0000256" key="1">
    <source>
        <dbReference type="ARBA" id="ARBA00004409"/>
    </source>
</evidence>
<dbReference type="Proteomes" id="UP000237144">
    <property type="component" value="Unassembled WGS sequence"/>
</dbReference>
<dbReference type="InterPro" id="IPR015260">
    <property type="entry name" value="Syntaxin-6/10/61_N"/>
</dbReference>
<comment type="similarity">
    <text evidence="2">Belongs to the syntaxin family.</text>
</comment>
<keyword evidence="8 10" id="KW-0472">Membrane</keyword>
<feature type="transmembrane region" description="Helical" evidence="10">
    <location>
        <begin position="264"/>
        <end position="285"/>
    </location>
</feature>
<feature type="region of interest" description="Disordered" evidence="9">
    <location>
        <begin position="24"/>
        <end position="43"/>
    </location>
</feature>
<evidence type="ECO:0000313" key="13">
    <source>
        <dbReference type="Proteomes" id="UP000237144"/>
    </source>
</evidence>
<evidence type="ECO:0000256" key="4">
    <source>
        <dbReference type="ARBA" id="ARBA00022692"/>
    </source>
</evidence>
<name>A0A2S5BFM8_9BASI</name>
<dbReference type="AlphaFoldDB" id="A0A2S5BFM8"/>
<evidence type="ECO:0000256" key="10">
    <source>
        <dbReference type="SAM" id="Phobius"/>
    </source>
</evidence>
<evidence type="ECO:0000313" key="12">
    <source>
        <dbReference type="EMBL" id="POY75567.1"/>
    </source>
</evidence>
<dbReference type="CDD" id="cd21442">
    <property type="entry name" value="SNARE_NTD_STX6-like"/>
    <property type="match status" value="1"/>
</dbReference>
<gene>
    <name evidence="12" type="ORF">BMF94_1189</name>
</gene>
<evidence type="ECO:0000256" key="2">
    <source>
        <dbReference type="ARBA" id="ARBA00009063"/>
    </source>
</evidence>
<keyword evidence="5" id="KW-0653">Protein transport</keyword>
<keyword evidence="13" id="KW-1185">Reference proteome</keyword>
<comment type="caution">
    <text evidence="12">The sequence shown here is derived from an EMBL/GenBank/DDBJ whole genome shotgun (WGS) entry which is preliminary data.</text>
</comment>
<evidence type="ECO:0000256" key="6">
    <source>
        <dbReference type="ARBA" id="ARBA00022989"/>
    </source>
</evidence>
<keyword evidence="7" id="KW-0333">Golgi apparatus</keyword>
<keyword evidence="3" id="KW-0813">Transport</keyword>
<dbReference type="GO" id="GO:0000139">
    <property type="term" value="C:Golgi membrane"/>
    <property type="evidence" value="ECO:0007669"/>
    <property type="project" value="UniProtKB-SubCell"/>
</dbReference>
<dbReference type="InterPro" id="IPR000727">
    <property type="entry name" value="T_SNARE_dom"/>
</dbReference>
<dbReference type="PROSITE" id="PS50192">
    <property type="entry name" value="T_SNARE"/>
    <property type="match status" value="1"/>
</dbReference>
<feature type="compositionally biased region" description="Low complexity" evidence="9">
    <location>
        <begin position="157"/>
        <end position="170"/>
    </location>
</feature>
<evidence type="ECO:0000256" key="8">
    <source>
        <dbReference type="ARBA" id="ARBA00023136"/>
    </source>
</evidence>
<evidence type="ECO:0000256" key="3">
    <source>
        <dbReference type="ARBA" id="ARBA00022448"/>
    </source>
</evidence>